<evidence type="ECO:0000313" key="3">
    <source>
        <dbReference type="Proteomes" id="UP001153321"/>
    </source>
</evidence>
<feature type="compositionally biased region" description="Low complexity" evidence="1">
    <location>
        <begin position="652"/>
        <end position="665"/>
    </location>
</feature>
<feature type="region of interest" description="Disordered" evidence="1">
    <location>
        <begin position="219"/>
        <end position="274"/>
    </location>
</feature>
<feature type="compositionally biased region" description="Basic and acidic residues" evidence="1">
    <location>
        <begin position="479"/>
        <end position="517"/>
    </location>
</feature>
<feature type="compositionally biased region" description="Basic and acidic residues" evidence="1">
    <location>
        <begin position="348"/>
        <end position="366"/>
    </location>
</feature>
<feature type="compositionally biased region" description="Basic and acidic residues" evidence="1">
    <location>
        <begin position="631"/>
        <end position="650"/>
    </location>
</feature>
<feature type="compositionally biased region" description="Basic and acidic residues" evidence="1">
    <location>
        <begin position="844"/>
        <end position="888"/>
    </location>
</feature>
<feature type="region of interest" description="Disordered" evidence="1">
    <location>
        <begin position="305"/>
        <end position="928"/>
    </location>
</feature>
<feature type="compositionally biased region" description="Basic and acidic residues" evidence="1">
    <location>
        <begin position="524"/>
        <end position="561"/>
    </location>
</feature>
<dbReference type="AlphaFoldDB" id="A0A9P0I960"/>
<feature type="compositionally biased region" description="Basic and acidic residues" evidence="1">
    <location>
        <begin position="896"/>
        <end position="906"/>
    </location>
</feature>
<accession>A0A9P0I960</accession>
<evidence type="ECO:0000256" key="1">
    <source>
        <dbReference type="SAM" id="MobiDB-lite"/>
    </source>
</evidence>
<sequence>MKIFRHFDFTCTMLPRLPCYVVIVTLIWGICVIQQIQQVTAENEQQIPDLFKSNLTRNEFSNLLQSLIKLNEGRVNVLKKISNLEDYRLLNEVLRSGDHKPSENKDFKNLYLIILSKNESNPTRRNMGEQVVKLFPSLTTANKLRKRSIVSTLVPVSNPIREPPDIEPQKALNIARMAKMNLRARNRYKIDDGSHLFSTLEPSHNLQVELLDTKRLISSEEETEENHSTSQPPRVNIKVNKQDKKAQGRFEIITNTNTNDYHGGTSISSFESKEKSNDYKDIDLTLENDRNTKLMKIQDKFSNHKVDKPIKSEKEIDSVKGSDNDGSKKGSESSEETNNKSVSIETYGEEKKEKEKTSRDYPEHNNQKIKNNQSKKYKLSINNENTREKPHYSNQSPPASRDNSDEYSNNNKKPKIMVGDSNERDYGKLNLKKEASVKVEQPYRRPKLIKTYPVDHDRRIHVEDIKSKENDMPNKASKVHSDRFSDDDHRISHEEKSYEKDNKEHKDKSEHSNEKSGHRINFNSKEHKSSEEDEAKKHKKYSKEDEDKSNANSHKSNEKHSNKPPRMTSDHFSDDDHRMSDKSFEYDLDNKHDLDSKHRKTSSNHNDNDHRISLDDFTKTQINKHKTIVRHSNENDHRPNQGDKSHEKQPTNKNKSNSKYSNEMNKSYEKEDKNHTPRDIKQPLKETNEQAHKVASNENKYKKKVMDSKIAKTTPKYIKDSIDHKPKNNVRNDQSNEDEGYKSHKDDVKHSEENDHKINDSKSQEKKNENDYKNTKINKDESKEIEPHGMSYSKPSKDAHLSKEDRKFPSPGSSLSHETPNRNGYNKINKDLPNKSDYQQPKDLSAHTDDDIISKPKHPSFEDDHGEKQSEAGKDYGGDDYRSTEESGKIPNTRVVMKDKPQEVKHSKPPSAEVDEYDQPGAKPQESRKNFVKCLSKKALKLCIKSCNSAYKNVCRKMKCTSRSKKALKRECKRSCKKTFASSKSSKYSDDSGSE</sequence>
<feature type="compositionally biased region" description="Polar residues" evidence="1">
    <location>
        <begin position="253"/>
        <end position="270"/>
    </location>
</feature>
<keyword evidence="3" id="KW-1185">Reference proteome</keyword>
<feature type="compositionally biased region" description="Basic and acidic residues" evidence="1">
    <location>
        <begin position="421"/>
        <end position="443"/>
    </location>
</feature>
<feature type="compositionally biased region" description="Polar residues" evidence="1">
    <location>
        <begin position="811"/>
        <end position="826"/>
    </location>
</feature>
<protein>
    <submittedName>
        <fullName evidence="2">Uncharacterized protein</fullName>
    </submittedName>
</protein>
<feature type="compositionally biased region" description="Basic and acidic residues" evidence="1">
    <location>
        <begin position="795"/>
        <end position="808"/>
    </location>
</feature>
<feature type="compositionally biased region" description="Basic and acidic residues" evidence="1">
    <location>
        <begin position="717"/>
        <end position="726"/>
    </location>
</feature>
<evidence type="ECO:0000313" key="2">
    <source>
        <dbReference type="EMBL" id="CAH1642476.1"/>
    </source>
</evidence>
<feature type="compositionally biased region" description="Basic and acidic residues" evidence="1">
    <location>
        <begin position="606"/>
        <end position="618"/>
    </location>
</feature>
<gene>
    <name evidence="2" type="ORF">SPLIT_LOCUS7832</name>
</gene>
<proteinExistence type="predicted"/>
<feature type="compositionally biased region" description="Basic and acidic residues" evidence="1">
    <location>
        <begin position="739"/>
        <end position="787"/>
    </location>
</feature>
<feature type="compositionally biased region" description="Basic and acidic residues" evidence="1">
    <location>
        <begin position="453"/>
        <end position="472"/>
    </location>
</feature>
<name>A0A9P0I960_SPOLI</name>
<feature type="compositionally biased region" description="Basic and acidic residues" evidence="1">
    <location>
        <begin position="568"/>
        <end position="596"/>
    </location>
</feature>
<dbReference type="Proteomes" id="UP001153321">
    <property type="component" value="Chromosome 27"/>
</dbReference>
<feature type="compositionally biased region" description="Basic and acidic residues" evidence="1">
    <location>
        <begin position="666"/>
        <end position="692"/>
    </location>
</feature>
<reference evidence="2" key="1">
    <citation type="submission" date="2022-02" db="EMBL/GenBank/DDBJ databases">
        <authorList>
            <person name="King R."/>
        </authorList>
    </citation>
    <scope>NUCLEOTIDE SEQUENCE</scope>
</reference>
<organism evidence="2 3">
    <name type="scientific">Spodoptera littoralis</name>
    <name type="common">Egyptian cotton leafworm</name>
    <dbReference type="NCBI Taxonomy" id="7109"/>
    <lineage>
        <taxon>Eukaryota</taxon>
        <taxon>Metazoa</taxon>
        <taxon>Ecdysozoa</taxon>
        <taxon>Arthropoda</taxon>
        <taxon>Hexapoda</taxon>
        <taxon>Insecta</taxon>
        <taxon>Pterygota</taxon>
        <taxon>Neoptera</taxon>
        <taxon>Endopterygota</taxon>
        <taxon>Lepidoptera</taxon>
        <taxon>Glossata</taxon>
        <taxon>Ditrysia</taxon>
        <taxon>Noctuoidea</taxon>
        <taxon>Noctuidae</taxon>
        <taxon>Amphipyrinae</taxon>
        <taxon>Spodoptera</taxon>
    </lineage>
</organism>
<dbReference type="EMBL" id="LR824558">
    <property type="protein sequence ID" value="CAH1642476.1"/>
    <property type="molecule type" value="Genomic_DNA"/>
</dbReference>
<feature type="compositionally biased region" description="Basic and acidic residues" evidence="1">
    <location>
        <begin position="305"/>
        <end position="332"/>
    </location>
</feature>